<protein>
    <recommendedName>
        <fullName evidence="1">Chemotaxis methyl-accepting receptor HlyB-like 4HB MCP domain-containing protein</fullName>
    </recommendedName>
</protein>
<evidence type="ECO:0000313" key="3">
    <source>
        <dbReference type="Proteomes" id="UP000446658"/>
    </source>
</evidence>
<dbReference type="Proteomes" id="UP000446658">
    <property type="component" value="Unassembled WGS sequence"/>
</dbReference>
<evidence type="ECO:0000313" key="2">
    <source>
        <dbReference type="EMBL" id="MTD32709.1"/>
    </source>
</evidence>
<feature type="domain" description="Chemotaxis methyl-accepting receptor HlyB-like 4HB MCP" evidence="1">
    <location>
        <begin position="3"/>
        <end position="99"/>
    </location>
</feature>
<evidence type="ECO:0000259" key="1">
    <source>
        <dbReference type="Pfam" id="PF12729"/>
    </source>
</evidence>
<dbReference type="InterPro" id="IPR024478">
    <property type="entry name" value="HlyB_4HB_MCP"/>
</dbReference>
<dbReference type="RefSeq" id="WP_230369213.1">
    <property type="nucleotide sequence ID" value="NZ_WLYX01000001.1"/>
</dbReference>
<dbReference type="EMBL" id="WLYX01000001">
    <property type="protein sequence ID" value="MTD32709.1"/>
    <property type="molecule type" value="Genomic_DNA"/>
</dbReference>
<comment type="caution">
    <text evidence="2">The sequence shown here is derived from an EMBL/GenBank/DDBJ whole genome shotgun (WGS) entry which is preliminary data.</text>
</comment>
<keyword evidence="3" id="KW-1185">Reference proteome</keyword>
<gene>
    <name evidence="2" type="ORF">GKE73_03590</name>
</gene>
<proteinExistence type="predicted"/>
<accession>A0A844GAP2</accession>
<dbReference type="AlphaFoldDB" id="A0A844GAP2"/>
<sequence>MNNMKVKHRLALGFGGLLAIIIIAMSVAIVQIRELQGNIDEIANQNIPRANMAATVANNINIATRSVRNMLLMTDAQQIAGQQKQLDDTLASISEEMARLSPGVPEA</sequence>
<name>A0A844GAP2_9NEIS</name>
<dbReference type="Pfam" id="PF12729">
    <property type="entry name" value="4HB_MCP_1"/>
    <property type="match status" value="1"/>
</dbReference>
<reference evidence="2 3" key="1">
    <citation type="submission" date="2019-11" db="EMBL/GenBank/DDBJ databases">
        <title>Draft genome sequence of Paludibacterium sp. dN18-1.</title>
        <authorList>
            <person name="Im W.-T."/>
        </authorList>
    </citation>
    <scope>NUCLEOTIDE SEQUENCE [LARGE SCALE GENOMIC DNA]</scope>
    <source>
        <strain evidence="3">dN 18-1</strain>
    </source>
</reference>
<organism evidence="2 3">
    <name type="scientific">Paludibacterium denitrificans</name>
    <dbReference type="NCBI Taxonomy" id="2675226"/>
    <lineage>
        <taxon>Bacteria</taxon>
        <taxon>Pseudomonadati</taxon>
        <taxon>Pseudomonadota</taxon>
        <taxon>Betaproteobacteria</taxon>
        <taxon>Neisseriales</taxon>
        <taxon>Chromobacteriaceae</taxon>
        <taxon>Paludibacterium</taxon>
    </lineage>
</organism>